<dbReference type="InterPro" id="IPR001279">
    <property type="entry name" value="Metallo-B-lactamas"/>
</dbReference>
<proteinExistence type="predicted"/>
<keyword evidence="7" id="KW-0694">RNA-binding</keyword>
<dbReference type="RefSeq" id="WP_128105565.1">
    <property type="nucleotide sequence ID" value="NZ_CP042808.1"/>
</dbReference>
<gene>
    <name evidence="9" type="ORF">EOV40_007660</name>
</gene>
<evidence type="ECO:0000313" key="10">
    <source>
        <dbReference type="Proteomes" id="UP000287027"/>
    </source>
</evidence>
<dbReference type="InterPro" id="IPR004613">
    <property type="entry name" value="RNase_J"/>
</dbReference>
<evidence type="ECO:0000313" key="9">
    <source>
        <dbReference type="EMBL" id="QEE85594.1"/>
    </source>
</evidence>
<dbReference type="KEGG" id="aoy:EOV40_007660"/>
<name>A0A5B9GK03_9PROT</name>
<evidence type="ECO:0000256" key="4">
    <source>
        <dbReference type="ARBA" id="ARBA00022801"/>
    </source>
</evidence>
<dbReference type="PROSITE" id="PS01292">
    <property type="entry name" value="UPF0036"/>
    <property type="match status" value="1"/>
</dbReference>
<dbReference type="SMART" id="SM00849">
    <property type="entry name" value="Lactamase_B"/>
    <property type="match status" value="1"/>
</dbReference>
<dbReference type="Gene3D" id="3.60.15.10">
    <property type="entry name" value="Ribonuclease Z/Hydroxyacylglutathione hydrolase-like"/>
    <property type="match status" value="1"/>
</dbReference>
<dbReference type="PANTHER" id="PTHR43694">
    <property type="entry name" value="RIBONUCLEASE J"/>
    <property type="match status" value="1"/>
</dbReference>
<feature type="domain" description="Metallo-beta-lactamase" evidence="8">
    <location>
        <begin position="20"/>
        <end position="221"/>
    </location>
</feature>
<protein>
    <submittedName>
        <fullName evidence="9">Ribonuclease J</fullName>
    </submittedName>
</protein>
<reference evidence="9 10" key="1">
    <citation type="submission" date="2019-08" db="EMBL/GenBank/DDBJ databases">
        <title>Acetobacter oryzioeni sp. nov., isolated from Korean rice wine vinegar.</title>
        <authorList>
            <person name="Baek J.H."/>
            <person name="Kim K.H."/>
            <person name="Jeon C.O."/>
            <person name="Han D.M."/>
        </authorList>
    </citation>
    <scope>NUCLEOTIDE SEQUENCE [LARGE SCALE GENOMIC DNA]</scope>
    <source>
        <strain evidence="9 10">B6</strain>
    </source>
</reference>
<dbReference type="Pfam" id="PF12706">
    <property type="entry name" value="Lactamase_B_2"/>
    <property type="match status" value="1"/>
</dbReference>
<evidence type="ECO:0000256" key="2">
    <source>
        <dbReference type="ARBA" id="ARBA00022722"/>
    </source>
</evidence>
<keyword evidence="5" id="KW-0862">Zinc</keyword>
<dbReference type="InterPro" id="IPR042173">
    <property type="entry name" value="RNase_J_2"/>
</dbReference>
<dbReference type="InterPro" id="IPR036866">
    <property type="entry name" value="RibonucZ/Hydroxyglut_hydro"/>
</dbReference>
<dbReference type="Proteomes" id="UP000287027">
    <property type="component" value="Chromosome"/>
</dbReference>
<dbReference type="SUPFAM" id="SSF56281">
    <property type="entry name" value="Metallo-hydrolase/oxidoreductase"/>
    <property type="match status" value="1"/>
</dbReference>
<dbReference type="EMBL" id="CP042808">
    <property type="protein sequence ID" value="QEE85594.1"/>
    <property type="molecule type" value="Genomic_DNA"/>
</dbReference>
<keyword evidence="3" id="KW-0479">Metal-binding</keyword>
<accession>A0A5B9GK03</accession>
<dbReference type="NCBIfam" id="TIGR00649">
    <property type="entry name" value="MG423"/>
    <property type="match status" value="1"/>
</dbReference>
<dbReference type="GO" id="GO:0003723">
    <property type="term" value="F:RNA binding"/>
    <property type="evidence" value="ECO:0007669"/>
    <property type="project" value="UniProtKB-KW"/>
</dbReference>
<evidence type="ECO:0000256" key="7">
    <source>
        <dbReference type="ARBA" id="ARBA00022884"/>
    </source>
</evidence>
<evidence type="ECO:0000256" key="6">
    <source>
        <dbReference type="ARBA" id="ARBA00022839"/>
    </source>
</evidence>
<dbReference type="InterPro" id="IPR011108">
    <property type="entry name" value="RMMBL"/>
</dbReference>
<keyword evidence="1" id="KW-0963">Cytoplasm</keyword>
<evidence type="ECO:0000259" key="8">
    <source>
        <dbReference type="SMART" id="SM00849"/>
    </source>
</evidence>
<dbReference type="Gene3D" id="3.10.20.580">
    <property type="match status" value="1"/>
</dbReference>
<dbReference type="PANTHER" id="PTHR43694:SF1">
    <property type="entry name" value="RIBONUCLEASE J"/>
    <property type="match status" value="1"/>
</dbReference>
<organism evidence="9 10">
    <name type="scientific">Acetobacter oryzoeni</name>
    <dbReference type="NCBI Taxonomy" id="2500548"/>
    <lineage>
        <taxon>Bacteria</taxon>
        <taxon>Pseudomonadati</taxon>
        <taxon>Pseudomonadota</taxon>
        <taxon>Alphaproteobacteria</taxon>
        <taxon>Acetobacterales</taxon>
        <taxon>Acetobacteraceae</taxon>
        <taxon>Acetobacter</taxon>
    </lineage>
</organism>
<keyword evidence="6" id="KW-0269">Exonuclease</keyword>
<dbReference type="GO" id="GO:0004527">
    <property type="term" value="F:exonuclease activity"/>
    <property type="evidence" value="ECO:0007669"/>
    <property type="project" value="UniProtKB-KW"/>
</dbReference>
<dbReference type="GO" id="GO:0046872">
    <property type="term" value="F:metal ion binding"/>
    <property type="evidence" value="ECO:0007669"/>
    <property type="project" value="UniProtKB-KW"/>
</dbReference>
<keyword evidence="10" id="KW-1185">Reference proteome</keyword>
<sequence length="547" mass="59250">MTEQNGDLAFLPLGGTGEIGMNLNLYRLGDTWLAIDCGIGFSGNDTPEAEILVPDPSFIVERRDKLAGLVITHAHEDHIGAVAHVWPMLQCPVYLTPFAAAVLRRKLAEARIMDVPIHVIQPGARFDVGPFDIEFVPVTHSVPEAQSMVLRTPSGIVVHTGDWKFDPDPLVGPATDLNRLAEIGREGVLALVCDSTNVMKPGPSRSESEVRRSMTELVASLKGRIAVTCFASNVARVETIAMAAQAAGRTVVLVGRSLRNLDTAARDCGYLSGVLPFLTEQDVNDVPDDQILLIITGSQGEPRSALSRIAMDTHPNIALGEGDTVIYSSRMIPGNERAIMAVQDNLSRRGVRVITDREHFVHVSGHATGGDVQKMYELLKPQHVVPVHGEWRHLTAQAALAQEMGIAPVLLEDGDILRLSPGKLEVVDTAPTGRLALDGNRLLPMNGGVLAARRKMLFNGIVIGSFAVDEEGFVIGEPKVSAPGLLDPDDLESVRVREEFANALDIIPDELRGDDVSFREAAKTALRRALGRKLQKRPLVDVHVLRV</sequence>
<dbReference type="InterPro" id="IPR055132">
    <property type="entry name" value="RNase_J_b_CASP"/>
</dbReference>
<dbReference type="Pfam" id="PF22505">
    <property type="entry name" value="RNase_J_b_CASP"/>
    <property type="match status" value="1"/>
</dbReference>
<evidence type="ECO:0000256" key="5">
    <source>
        <dbReference type="ARBA" id="ARBA00022833"/>
    </source>
</evidence>
<dbReference type="AlphaFoldDB" id="A0A5B9GK03"/>
<keyword evidence="2" id="KW-0540">Nuclease</keyword>
<evidence type="ECO:0000256" key="1">
    <source>
        <dbReference type="ARBA" id="ARBA00022490"/>
    </source>
</evidence>
<dbReference type="CDD" id="cd07714">
    <property type="entry name" value="RNaseJ_MBL-fold"/>
    <property type="match status" value="1"/>
</dbReference>
<dbReference type="Gene3D" id="3.40.50.10710">
    <property type="entry name" value="Metallo-hydrolase/oxidoreductase"/>
    <property type="match status" value="1"/>
</dbReference>
<dbReference type="InterPro" id="IPR001587">
    <property type="entry name" value="RNase_J_CS"/>
</dbReference>
<dbReference type="Pfam" id="PF07521">
    <property type="entry name" value="RMMBL"/>
    <property type="match status" value="1"/>
</dbReference>
<evidence type="ECO:0000256" key="3">
    <source>
        <dbReference type="ARBA" id="ARBA00022723"/>
    </source>
</evidence>
<keyword evidence="4" id="KW-0378">Hydrolase</keyword>